<dbReference type="EMBL" id="CP038631">
    <property type="protein sequence ID" value="QCC44052.1"/>
    <property type="molecule type" value="Genomic_DNA"/>
</dbReference>
<reference evidence="3 5" key="1">
    <citation type="journal article" date="2019" name="Microbiol. Resour. Announc.">
        <title>The Genome Sequence of the Halobacterium salinarum Type Strain Is Closely Related to That of Laboratory Strains NRC-1 and R1.</title>
        <authorList>
            <person name="Pfeiffer F."/>
            <person name="Marchfelder A."/>
            <person name="Habermann B."/>
            <person name="Dyall-Smith M.L."/>
        </authorList>
    </citation>
    <scope>NUCLEOTIDE SEQUENCE [LARGE SCALE GENOMIC DNA]</scope>
    <source>
        <strain evidence="3">91-R6</strain>
        <strain evidence="5">ATCC 33171 / DSM 3754 / JCM 8978 / NBRC 102687 / NCIMB 764 / 91-R6</strain>
    </source>
</reference>
<dbReference type="GO" id="GO:0016853">
    <property type="term" value="F:isomerase activity"/>
    <property type="evidence" value="ECO:0007669"/>
    <property type="project" value="UniProtKB-KW"/>
</dbReference>
<evidence type="ECO:0000313" key="5">
    <source>
        <dbReference type="Proteomes" id="UP000296216"/>
    </source>
</evidence>
<dbReference type="Gene3D" id="3.40.30.10">
    <property type="entry name" value="Glutaredoxin"/>
    <property type="match status" value="1"/>
</dbReference>
<feature type="region of interest" description="Disordered" evidence="1">
    <location>
        <begin position="29"/>
        <end position="61"/>
    </location>
</feature>
<evidence type="ECO:0000259" key="2">
    <source>
        <dbReference type="PROSITE" id="PS51352"/>
    </source>
</evidence>
<dbReference type="PANTHER" id="PTHR42852">
    <property type="entry name" value="THIOL:DISULFIDE INTERCHANGE PROTEIN DSBE"/>
    <property type="match status" value="1"/>
</dbReference>
<evidence type="ECO:0000256" key="1">
    <source>
        <dbReference type="SAM" id="MobiDB-lite"/>
    </source>
</evidence>
<dbReference type="RefSeq" id="WP_012289107.1">
    <property type="nucleotide sequence ID" value="NZ_VRYN01000002.1"/>
</dbReference>
<dbReference type="InterPro" id="IPR050553">
    <property type="entry name" value="Thioredoxin_ResA/DsbE_sf"/>
</dbReference>
<dbReference type="PROSITE" id="PS51352">
    <property type="entry name" value="THIOREDOXIN_2"/>
    <property type="match status" value="1"/>
</dbReference>
<proteinExistence type="predicted"/>
<sequence length="177" mass="18127">MNRRRVLAALAGSGLTGASVWVARNGVPSPGDEDAASGGLPRTVETLDAPGSTAGTAQVPSPDAPTVVDLFATWCARCDEQLASMRAVRGDYPDVSFVSVTNERVGDTLTRGDLADWWTANGGEWTLGVDPGSGVLAAFGANALPFVAITDADGEIVATHSGVASAATLRERLDTVT</sequence>
<name>A0A4D6GUN9_HALS9</name>
<evidence type="ECO:0000313" key="3">
    <source>
        <dbReference type="EMBL" id="QCC44052.1"/>
    </source>
</evidence>
<dbReference type="CDD" id="cd02966">
    <property type="entry name" value="TlpA_like_family"/>
    <property type="match status" value="1"/>
</dbReference>
<gene>
    <name evidence="3" type="primary">trxA4</name>
    <name evidence="4" type="ORF">APQ99_01545</name>
    <name evidence="3" type="ORF">HBSAL_01600</name>
</gene>
<dbReference type="EMBL" id="VRYN01000002">
    <property type="protein sequence ID" value="TYO76902.1"/>
    <property type="molecule type" value="Genomic_DNA"/>
</dbReference>
<dbReference type="PANTHER" id="PTHR42852:SF18">
    <property type="entry name" value="CHROMOSOME UNDETERMINED SCAFFOLD_47, WHOLE GENOME SHOTGUN SEQUENCE"/>
    <property type="match status" value="1"/>
</dbReference>
<protein>
    <submittedName>
        <fullName evidence="3 4">Thioredoxin</fullName>
    </submittedName>
</protein>
<reference evidence="3" key="3">
    <citation type="journal article" name="MicrobiologyOpen">
        <title>Whole-genome comparison between the type strain of Halobacterium salinarum (DSM 3754(T)) and the laboratory strains R1 and NRC-1.</title>
        <authorList>
            <person name="Pfeiffer F."/>
            <person name="Losensky G."/>
            <person name="Marchfelder A."/>
            <person name="Habermann B."/>
            <person name="Dyall-Smith M."/>
        </authorList>
    </citation>
    <scope>NUCLEOTIDE SEQUENCE</scope>
    <source>
        <strain evidence="3">91-R6</strain>
    </source>
</reference>
<dbReference type="SUPFAM" id="SSF52833">
    <property type="entry name" value="Thioredoxin-like"/>
    <property type="match status" value="1"/>
</dbReference>
<organism evidence="3 5">
    <name type="scientific">Halobacterium salinarum (strain ATCC 33171 / DSM 3754 / JCM 8978 / NBRC 102687 / NCIMB 764 / 91-R6)</name>
    <dbReference type="NCBI Taxonomy" id="2597657"/>
    <lineage>
        <taxon>Archaea</taxon>
        <taxon>Methanobacteriati</taxon>
        <taxon>Methanobacteriota</taxon>
        <taxon>Stenosarchaea group</taxon>
        <taxon>Halobacteria</taxon>
        <taxon>Halobacteriales</taxon>
        <taxon>Halobacteriaceae</taxon>
        <taxon>Halobacterium</taxon>
    </lineage>
</organism>
<accession>A0A4D6GUN9</accession>
<dbReference type="Proteomes" id="UP000296216">
    <property type="component" value="Chromosome"/>
</dbReference>
<dbReference type="AlphaFoldDB" id="A0A4D6GUN9"/>
<dbReference type="Proteomes" id="UP000323075">
    <property type="component" value="Unassembled WGS sequence"/>
</dbReference>
<keyword evidence="4" id="KW-0413">Isomerase</keyword>
<feature type="domain" description="Thioredoxin" evidence="2">
    <location>
        <begin position="23"/>
        <end position="177"/>
    </location>
</feature>
<evidence type="ECO:0000313" key="4">
    <source>
        <dbReference type="EMBL" id="TYO76902.1"/>
    </source>
</evidence>
<dbReference type="InterPro" id="IPR013766">
    <property type="entry name" value="Thioredoxin_domain"/>
</dbReference>
<dbReference type="GeneID" id="68693129"/>
<reference evidence="4 6" key="2">
    <citation type="submission" date="2019-07" db="EMBL/GenBank/DDBJ databases">
        <title>Genomic Encyclopedia of Archaeal and Bacterial Type Strains, Phase II (KMG-II): from individual species to whole genera.</title>
        <authorList>
            <person name="Goeker M."/>
        </authorList>
    </citation>
    <scope>NUCLEOTIDE SEQUENCE [LARGE SCALE GENOMIC DNA]</scope>
    <source>
        <strain evidence="4 6">DSM 3754</strain>
    </source>
</reference>
<dbReference type="InterPro" id="IPR036249">
    <property type="entry name" value="Thioredoxin-like_sf"/>
</dbReference>
<evidence type="ECO:0000313" key="6">
    <source>
        <dbReference type="Proteomes" id="UP000323075"/>
    </source>
</evidence>